<keyword evidence="6" id="KW-1185">Reference proteome</keyword>
<gene>
    <name evidence="5" type="ORF">CLUP02_01911</name>
</gene>
<evidence type="ECO:0000313" key="5">
    <source>
        <dbReference type="EMBL" id="UQC75258.1"/>
    </source>
</evidence>
<keyword evidence="3" id="KW-0560">Oxidoreductase</keyword>
<dbReference type="AlphaFoldDB" id="A0A9Q8SDV6"/>
<dbReference type="InterPro" id="IPR036291">
    <property type="entry name" value="NAD(P)-bd_dom_sf"/>
</dbReference>
<dbReference type="GO" id="GO:0016491">
    <property type="term" value="F:oxidoreductase activity"/>
    <property type="evidence" value="ECO:0007669"/>
    <property type="project" value="UniProtKB-KW"/>
</dbReference>
<accession>A0A9Q8SDV6</accession>
<sequence>MSNELASQAGWEANPLSFLYRQAVITPAEIPEEFDLSDCTLIMTGASSGLGLEASRQFLERSLGRLIMGVRNTSKGEALAEGLRREFPMAQIQVWHLEMESYESVRNFVARCKKELTRIDIVILNAAVVAQNFIVSREGHELMLQVNFLSTTLLALLLLPVMKQKKPAGDQARLVIVSSDFTYWHTPEEDMVTGSMFKPADKETMWESGKNYQQSKFLGQLFVAKLATYVNPNQIIVNLANSGLTSGTNIVKPASESWFMGLMKKTIGRSVEVGARSYLDAAIVKGRESHGSFTSDGLIKPCLLDPPTFGLDGRHEFDETYRKAQKLGAGDFCTTFCPYETGIIDAVCQVLLPSYDMNEDKRAIRAELYNMNIYSGPSGKFKAHVDTPRSPYQIGSLVVCLPMKHEGGELAVRHFGQTHSFDWAKSSTKSVIQWAAFYSDCEHEVFEVKSGHRVTLTYNLYATAGNGDLGGQISAFSPTSLPLYKQVVDLLGSKKFQSKDRLLGVYSTHAYPHTEKEHGLPFCLKGLDMVIYNTFKSLGLEVHLCAILENPKGFRRRKLYNGEFSDEDTDAEPTQRKMRLAKNNNGAGSDSEDDDGRKYYTRTVGYINQAYSTDEQVEYRDDMKRIINEAMGTDKVKFDASKIIWLNKNNGESNMQVSYMAVGFPIAHLTLRSGFS</sequence>
<keyword evidence="2" id="KW-0521">NADP</keyword>
<evidence type="ECO:0000256" key="4">
    <source>
        <dbReference type="SAM" id="MobiDB-lite"/>
    </source>
</evidence>
<dbReference type="Gene3D" id="3.40.50.720">
    <property type="entry name" value="NAD(P)-binding Rossmann-like Domain"/>
    <property type="match status" value="1"/>
</dbReference>
<evidence type="ECO:0000256" key="3">
    <source>
        <dbReference type="ARBA" id="ARBA00023002"/>
    </source>
</evidence>
<dbReference type="Proteomes" id="UP000830671">
    <property type="component" value="Chromosome 1"/>
</dbReference>
<dbReference type="PANTHER" id="PTHR24320">
    <property type="entry name" value="RETINOL DEHYDROGENASE"/>
    <property type="match status" value="1"/>
</dbReference>
<reference evidence="5" key="1">
    <citation type="journal article" date="2021" name="Mol. Plant Microbe Interact.">
        <title>Complete Genome Sequence of the Plant-Pathogenic Fungus Colletotrichum lupini.</title>
        <authorList>
            <person name="Baroncelli R."/>
            <person name="Pensec F."/>
            <person name="Da Lio D."/>
            <person name="Boufleur T."/>
            <person name="Vicente I."/>
            <person name="Sarrocco S."/>
            <person name="Picot A."/>
            <person name="Baraldi E."/>
            <person name="Sukno S."/>
            <person name="Thon M."/>
            <person name="Le Floch G."/>
        </authorList>
    </citation>
    <scope>NUCLEOTIDE SEQUENCE</scope>
    <source>
        <strain evidence="5">IMI 504893</strain>
    </source>
</reference>
<dbReference type="SUPFAM" id="SSF51735">
    <property type="entry name" value="NAD(P)-binding Rossmann-fold domains"/>
    <property type="match status" value="1"/>
</dbReference>
<comment type="similarity">
    <text evidence="1">Belongs to the short-chain dehydrogenases/reductases (SDR) family.</text>
</comment>
<dbReference type="GeneID" id="73335957"/>
<evidence type="ECO:0000256" key="1">
    <source>
        <dbReference type="ARBA" id="ARBA00006484"/>
    </source>
</evidence>
<protein>
    <submittedName>
        <fullName evidence="5">Retinol dehydrogenase 12</fullName>
    </submittedName>
</protein>
<dbReference type="Gene3D" id="2.60.120.620">
    <property type="entry name" value="q2cbj1_9rhob like domain"/>
    <property type="match status" value="1"/>
</dbReference>
<dbReference type="RefSeq" id="XP_049136904.1">
    <property type="nucleotide sequence ID" value="XM_049280947.1"/>
</dbReference>
<evidence type="ECO:0000256" key="2">
    <source>
        <dbReference type="ARBA" id="ARBA00022857"/>
    </source>
</evidence>
<name>A0A9Q8SDV6_9PEZI</name>
<organism evidence="5 6">
    <name type="scientific">Colletotrichum lupini</name>
    <dbReference type="NCBI Taxonomy" id="145971"/>
    <lineage>
        <taxon>Eukaryota</taxon>
        <taxon>Fungi</taxon>
        <taxon>Dikarya</taxon>
        <taxon>Ascomycota</taxon>
        <taxon>Pezizomycotina</taxon>
        <taxon>Sordariomycetes</taxon>
        <taxon>Hypocreomycetidae</taxon>
        <taxon>Glomerellales</taxon>
        <taxon>Glomerellaceae</taxon>
        <taxon>Colletotrichum</taxon>
        <taxon>Colletotrichum acutatum species complex</taxon>
    </lineage>
</organism>
<dbReference type="Pfam" id="PF00106">
    <property type="entry name" value="adh_short"/>
    <property type="match status" value="1"/>
</dbReference>
<dbReference type="EMBL" id="CP019471">
    <property type="protein sequence ID" value="UQC75258.1"/>
    <property type="molecule type" value="Genomic_DNA"/>
</dbReference>
<evidence type="ECO:0000313" key="6">
    <source>
        <dbReference type="Proteomes" id="UP000830671"/>
    </source>
</evidence>
<dbReference type="InterPro" id="IPR002347">
    <property type="entry name" value="SDR_fam"/>
</dbReference>
<feature type="region of interest" description="Disordered" evidence="4">
    <location>
        <begin position="564"/>
        <end position="596"/>
    </location>
</feature>
<proteinExistence type="inferred from homology"/>
<dbReference type="PANTHER" id="PTHR24320:SF252">
    <property type="entry name" value="DEHYDROGENASE_REDUCTASE FAMILY PROTEIN, PUTATIVE (AFU_ORTHOLOGUE AFUA_3G08550)-RELATED"/>
    <property type="match status" value="1"/>
</dbReference>
<dbReference type="KEGG" id="clup:CLUP02_01911"/>